<protein>
    <submittedName>
        <fullName evidence="1">Uncharacterized protein</fullName>
    </submittedName>
</protein>
<dbReference type="Proteomes" id="UP000503580">
    <property type="component" value="Chromosome"/>
</dbReference>
<keyword evidence="2" id="KW-1185">Reference proteome</keyword>
<evidence type="ECO:0000313" key="1">
    <source>
        <dbReference type="EMBL" id="QIR27774.1"/>
    </source>
</evidence>
<dbReference type="KEGG" id="kgn:GY169_13610"/>
<dbReference type="AlphaFoldDB" id="A0A6G9RLD9"/>
<accession>A0A6G9RLD9</accession>
<gene>
    <name evidence="1" type="ORF">GY169_13610</name>
</gene>
<organism evidence="1 2">
    <name type="scientific">Kluyvera genomosp. 3</name>
    <dbReference type="NCBI Taxonomy" id="2774055"/>
    <lineage>
        <taxon>Bacteria</taxon>
        <taxon>Pseudomonadati</taxon>
        <taxon>Pseudomonadota</taxon>
        <taxon>Gammaproteobacteria</taxon>
        <taxon>Enterobacterales</taxon>
        <taxon>Enterobacteriaceae</taxon>
        <taxon>Kluyvera</taxon>
    </lineage>
</organism>
<name>A0A6G9RLD9_9ENTR</name>
<reference evidence="1 2" key="1">
    <citation type="submission" date="2020-02" db="EMBL/GenBank/DDBJ databases">
        <title>Whole genome PO2S7.</title>
        <authorList>
            <person name="Singha K.M."/>
        </authorList>
    </citation>
    <scope>NUCLEOTIDE SEQUENCE [LARGE SCALE GENOMIC DNA]</scope>
    <source>
        <strain evidence="1 2">PO2S7</strain>
    </source>
</reference>
<proteinExistence type="predicted"/>
<sequence>MQSVAGIHVSSSQEWKTGRGGRIFLFKWGMIVTYSIETSNNYMRFALESLYLQNRYSHRTCIIDVTSFYSIKDIIHCVRRNVYSTRFMFIGDAGVHSRALSPLITIESKWPLSRYYEAIRHCPGVDYETVMDLLLAHRNMEHFSHREKTTVYGLLLKESMIDAANEIGVRPKLFYQRVDRLAKMLNMRSRLQVLQFFKYEYHPSFVLAKINNQVRVSVRKQLSTW</sequence>
<dbReference type="RefSeq" id="WP_167576067.1">
    <property type="nucleotide sequence ID" value="NZ_CP050321.1"/>
</dbReference>
<evidence type="ECO:0000313" key="2">
    <source>
        <dbReference type="Proteomes" id="UP000503580"/>
    </source>
</evidence>
<dbReference type="EMBL" id="CP050321">
    <property type="protein sequence ID" value="QIR27774.1"/>
    <property type="molecule type" value="Genomic_DNA"/>
</dbReference>